<feature type="domain" description="Pyrrolo-quinoline quinone repeat" evidence="1">
    <location>
        <begin position="176"/>
        <end position="275"/>
    </location>
</feature>
<dbReference type="Gene3D" id="2.130.10.10">
    <property type="entry name" value="YVTN repeat-like/Quinoprotein amine dehydrogenase"/>
    <property type="match status" value="1"/>
</dbReference>
<protein>
    <submittedName>
        <fullName evidence="2">PQQ-like domain-containing protein</fullName>
    </submittedName>
</protein>
<feature type="domain" description="Pyrrolo-quinoline quinone repeat" evidence="1">
    <location>
        <begin position="305"/>
        <end position="400"/>
    </location>
</feature>
<evidence type="ECO:0000259" key="1">
    <source>
        <dbReference type="Pfam" id="PF13360"/>
    </source>
</evidence>
<gene>
    <name evidence="2" type="ORF">GA0070613_6326</name>
</gene>
<dbReference type="Pfam" id="PF13360">
    <property type="entry name" value="PQQ_2"/>
    <property type="match status" value="2"/>
</dbReference>
<dbReference type="InterPro" id="IPR011047">
    <property type="entry name" value="Quinoprotein_ADH-like_sf"/>
</dbReference>
<dbReference type="InterPro" id="IPR002372">
    <property type="entry name" value="PQQ_rpt_dom"/>
</dbReference>
<dbReference type="Proteomes" id="UP000198221">
    <property type="component" value="Chromosome I"/>
</dbReference>
<dbReference type="RefSeq" id="WP_172875932.1">
    <property type="nucleotide sequence ID" value="NZ_LT607754.1"/>
</dbReference>
<dbReference type="PANTHER" id="PTHR34512:SF30">
    <property type="entry name" value="OUTER MEMBRANE PROTEIN ASSEMBLY FACTOR BAMB"/>
    <property type="match status" value="1"/>
</dbReference>
<reference evidence="3" key="1">
    <citation type="submission" date="2016-06" db="EMBL/GenBank/DDBJ databases">
        <authorList>
            <person name="Varghese N."/>
            <person name="Submissions Spin"/>
        </authorList>
    </citation>
    <scope>NUCLEOTIDE SEQUENCE [LARGE SCALE GENOMIC DNA]</scope>
    <source>
        <strain evidence="3">DSM 43819</strain>
    </source>
</reference>
<dbReference type="AlphaFoldDB" id="A0A1C5K5D4"/>
<dbReference type="InterPro" id="IPR015943">
    <property type="entry name" value="WD40/YVTN_repeat-like_dom_sf"/>
</dbReference>
<proteinExistence type="predicted"/>
<dbReference type="PANTHER" id="PTHR34512">
    <property type="entry name" value="CELL SURFACE PROTEIN"/>
    <property type="match status" value="1"/>
</dbReference>
<accession>A0A1C5K5D4</accession>
<evidence type="ECO:0000313" key="2">
    <source>
        <dbReference type="EMBL" id="SCG77616.1"/>
    </source>
</evidence>
<organism evidence="2 3">
    <name type="scientific">Micromonospora inositola</name>
    <dbReference type="NCBI Taxonomy" id="47865"/>
    <lineage>
        <taxon>Bacteria</taxon>
        <taxon>Bacillati</taxon>
        <taxon>Actinomycetota</taxon>
        <taxon>Actinomycetes</taxon>
        <taxon>Micromonosporales</taxon>
        <taxon>Micromonosporaceae</taxon>
        <taxon>Micromonospora</taxon>
    </lineage>
</organism>
<keyword evidence="3" id="KW-1185">Reference proteome</keyword>
<sequence>MVLVLVASCGVGTYFMVKPGEWHTAATARYPDAVASPRSGVVAALRAAPLIVERRLRVFGTEHDVWAEPLTAADGHPPFWSYHRFPADVTGVVAIPAHGANPPMVVVKWSDGALAGMDGRTGTIAWRATVERDIGGDSYIGGPTGVATVYGDSLIELFATETRQHAPVLVSSGEHSLDAFEPATGRRLWQVDLPGCSGVNWTGPTVVAVVLACDRPKQVQLYDAESGRELTTWQPTAGSPAANRSWFVEPSGCVVAQSMCDGFHVSNDGGSWRIHQDGSITGVWPHDWIAVDVGDLTLEYLSVRDTVRAVSGLDGSPVWQRSFAGTVSDVTADRTSVYVVTDRDELSRLDQRTGQAQSQVQLPAGAHRSFHVYATDGYVVIDRSNFDFTDRNAKWRLPRDARPALLVAT</sequence>
<evidence type="ECO:0000313" key="3">
    <source>
        <dbReference type="Proteomes" id="UP000198221"/>
    </source>
</evidence>
<dbReference type="EMBL" id="LT607754">
    <property type="protein sequence ID" value="SCG77616.1"/>
    <property type="molecule type" value="Genomic_DNA"/>
</dbReference>
<name>A0A1C5K5D4_9ACTN</name>
<dbReference type="SUPFAM" id="SSF50998">
    <property type="entry name" value="Quinoprotein alcohol dehydrogenase-like"/>
    <property type="match status" value="1"/>
</dbReference>